<sequence>MSSFFLLATMVLGFMIFSSLSPLVVSFLLIVLSMFIGLLCWTLVSKWLAISLFFIFVGGMMVVFLYVSSISMNLKFLLKPLSSFSIPLIVCVTVLNFTDLSCSLFPSAHFFELCNMGLLFYLVVYLLATLFVSSKLSECFKGSLIQKF</sequence>
<dbReference type="EMBL" id="KF667527">
    <property type="protein sequence ID" value="AHB52774.1"/>
    <property type="molecule type" value="Genomic_DNA"/>
</dbReference>
<organism evidence="2">
    <name type="scientific">Schizopera knabeni</name>
    <dbReference type="NCBI Taxonomy" id="1432316"/>
    <lineage>
        <taxon>Eukaryota</taxon>
        <taxon>Metazoa</taxon>
        <taxon>Ecdysozoa</taxon>
        <taxon>Arthropoda</taxon>
        <taxon>Crustacea</taxon>
        <taxon>Multicrustacea</taxon>
        <taxon>Hexanauplia</taxon>
        <taxon>Copepoda</taxon>
        <taxon>Harpacticoida</taxon>
        <taxon>Miraciidae</taxon>
        <taxon>Schizopera</taxon>
    </lineage>
</organism>
<evidence type="ECO:0000313" key="2">
    <source>
        <dbReference type="EMBL" id="AHB52774.1"/>
    </source>
</evidence>
<evidence type="ECO:0000256" key="1">
    <source>
        <dbReference type="SAM" id="Phobius"/>
    </source>
</evidence>
<keyword evidence="1" id="KW-0472">Membrane</keyword>
<gene>
    <name evidence="2" type="primary">ND6</name>
</gene>
<feature type="transmembrane region" description="Helical" evidence="1">
    <location>
        <begin position="76"/>
        <end position="98"/>
    </location>
</feature>
<proteinExistence type="predicted"/>
<name>W8DNC8_9MAXI</name>
<keyword evidence="1" id="KW-0812">Transmembrane</keyword>
<protein>
    <submittedName>
        <fullName evidence="2">NADH dehydrogenase subunit 6</fullName>
    </submittedName>
</protein>
<feature type="transmembrane region" description="Helical" evidence="1">
    <location>
        <begin position="110"/>
        <end position="132"/>
    </location>
</feature>
<reference evidence="2" key="1">
    <citation type="journal article" date="2014" name="Gene">
        <title>The mitochondrial genomes of Amphiascoides atopus and Schizopera knabeni (Harpacticoida: Miraciidae) reveal similarities between the copepod orders Harpacticoida and Poecilostomatoida.</title>
        <authorList>
            <person name="Easton E.E."/>
            <person name="Darrow E.M."/>
            <person name="Spears T."/>
            <person name="Thistle D."/>
        </authorList>
    </citation>
    <scope>NUCLEOTIDE SEQUENCE</scope>
</reference>
<dbReference type="AlphaFoldDB" id="W8DNC8"/>
<keyword evidence="2" id="KW-0496">Mitochondrion</keyword>
<keyword evidence="1" id="KW-1133">Transmembrane helix</keyword>
<feature type="transmembrane region" description="Helical" evidence="1">
    <location>
        <begin position="47"/>
        <end position="67"/>
    </location>
</feature>
<accession>W8DNC8</accession>
<feature type="transmembrane region" description="Helical" evidence="1">
    <location>
        <begin position="12"/>
        <end position="41"/>
    </location>
</feature>
<geneLocation type="mitochondrion" evidence="2"/>